<dbReference type="Proteomes" id="UP000054532">
    <property type="component" value="Unassembled WGS sequence"/>
</dbReference>
<reference evidence="2" key="1">
    <citation type="submission" date="2013-11" db="EMBL/GenBank/DDBJ databases">
        <title>The Genome Sequence of Phytophthora parasitica IAC_01/95.</title>
        <authorList>
            <consortium name="The Broad Institute Genomics Platform"/>
            <person name="Russ C."/>
            <person name="Tyler B."/>
            <person name="Panabieres F."/>
            <person name="Shan W."/>
            <person name="Tripathy S."/>
            <person name="Grunwald N."/>
            <person name="Machado M."/>
            <person name="Johnson C.S."/>
            <person name="Arredondo F."/>
            <person name="Hong C."/>
            <person name="Coffey M."/>
            <person name="Young S.K."/>
            <person name="Zeng Q."/>
            <person name="Gargeya S."/>
            <person name="Fitzgerald M."/>
            <person name="Abouelleil A."/>
            <person name="Alvarado L."/>
            <person name="Chapman S.B."/>
            <person name="Gainer-Dewar J."/>
            <person name="Goldberg J."/>
            <person name="Griggs A."/>
            <person name="Gujja S."/>
            <person name="Hansen M."/>
            <person name="Howarth C."/>
            <person name="Imamovic A."/>
            <person name="Ireland A."/>
            <person name="Larimer J."/>
            <person name="McCowan C."/>
            <person name="Murphy C."/>
            <person name="Pearson M."/>
            <person name="Poon T.W."/>
            <person name="Priest M."/>
            <person name="Roberts A."/>
            <person name="Saif S."/>
            <person name="Shea T."/>
            <person name="Sykes S."/>
            <person name="Wortman J."/>
            <person name="Nusbaum C."/>
            <person name="Birren B."/>
        </authorList>
    </citation>
    <scope>NUCLEOTIDE SEQUENCE [LARGE SCALE GENOMIC DNA]</scope>
    <source>
        <strain evidence="2">IAC_01/95</strain>
    </source>
</reference>
<dbReference type="AlphaFoldDB" id="W2MCD2"/>
<dbReference type="Gene3D" id="2.40.70.10">
    <property type="entry name" value="Acid Proteases"/>
    <property type="match status" value="1"/>
</dbReference>
<organism evidence="2">
    <name type="scientific">Phytophthora nicotianae</name>
    <name type="common">Potato buckeye rot agent</name>
    <name type="synonym">Phytophthora parasitica</name>
    <dbReference type="NCBI Taxonomy" id="4792"/>
    <lineage>
        <taxon>Eukaryota</taxon>
        <taxon>Sar</taxon>
        <taxon>Stramenopiles</taxon>
        <taxon>Oomycota</taxon>
        <taxon>Peronosporomycetes</taxon>
        <taxon>Peronosporales</taxon>
        <taxon>Peronosporaceae</taxon>
        <taxon>Phytophthora</taxon>
    </lineage>
</organism>
<gene>
    <name evidence="2" type="ORF">L914_18826</name>
</gene>
<dbReference type="VEuPathDB" id="FungiDB:PPTG_14918"/>
<proteinExistence type="predicted"/>
<feature type="compositionally biased region" description="Basic and acidic residues" evidence="1">
    <location>
        <begin position="63"/>
        <end position="72"/>
    </location>
</feature>
<evidence type="ECO:0000256" key="1">
    <source>
        <dbReference type="SAM" id="MobiDB-lite"/>
    </source>
</evidence>
<dbReference type="InterPro" id="IPR021109">
    <property type="entry name" value="Peptidase_aspartic_dom_sf"/>
</dbReference>
<protein>
    <recommendedName>
        <fullName evidence="3">Peptidase A2 domain-containing protein</fullName>
    </recommendedName>
</protein>
<dbReference type="SUPFAM" id="SSF50630">
    <property type="entry name" value="Acid proteases"/>
    <property type="match status" value="1"/>
</dbReference>
<name>W2MCD2_PHYNI</name>
<dbReference type="EMBL" id="KI695862">
    <property type="protein sequence ID" value="ETM33991.1"/>
    <property type="molecule type" value="Genomic_DNA"/>
</dbReference>
<feature type="region of interest" description="Disordered" evidence="1">
    <location>
        <begin position="51"/>
        <end position="72"/>
    </location>
</feature>
<evidence type="ECO:0000313" key="2">
    <source>
        <dbReference type="EMBL" id="ETM33991.1"/>
    </source>
</evidence>
<evidence type="ECO:0008006" key="3">
    <source>
        <dbReference type="Google" id="ProtNLM"/>
    </source>
</evidence>
<feature type="non-terminal residue" evidence="2">
    <location>
        <position position="1"/>
    </location>
</feature>
<sequence>DNVVTEVPGVLTDERDNGVNQNIAQIRQARRLVRNQKKRERVKRAIARRRSAVQADEDQQIAEEERRRERRGRANEAVRRLEVRRCQQRGGKERMGEELTKVRLVHYHARREGGEEHDEEPQYEVEADDGLPTARMTVDGVTKMVKLDSGARYNVAGTGWMNYGELVSYDAPVDYVEGIGGILLDILGVWRFEMKTVFGDVIKMDACIVKGCLEKFLIGVDFLKARGATMDFRTNELKYSEAERTVVIPFRTSGATSTVRVAATRMVTKTYLGRRTVTPIEIAVAAGDGERGVFIPTVQLGSVMLATTVTKVKNGKAWVPAINASDGRVKLLSRKELGTWIPLDDDVEVLEMHGGLGLEQLSDWLRGLGDSETPLENENEVQIGLEDEGGRELIRRLLRVYRK</sequence>
<accession>W2MCD2</accession>